<evidence type="ECO:0000313" key="1">
    <source>
        <dbReference type="EMBL" id="KDO03053.1"/>
    </source>
</evidence>
<name>A0A8E1C053_9RICK</name>
<accession>A0A8E1C053</accession>
<dbReference type="Proteomes" id="UP000027161">
    <property type="component" value="Unassembled WGS sequence"/>
</dbReference>
<proteinExistence type="predicted"/>
<evidence type="ECO:0000313" key="2">
    <source>
        <dbReference type="Proteomes" id="UP000027161"/>
    </source>
</evidence>
<comment type="caution">
    <text evidence="1">The sequence shown here is derived from an EMBL/GenBank/DDBJ whole genome shotgun (WGS) entry which is preliminary data.</text>
</comment>
<dbReference type="AlphaFoldDB" id="A0A8E1C053"/>
<organism evidence="1 2">
    <name type="scientific">Rickettsia tamurae subsp. buchneri</name>
    <dbReference type="NCBI Taxonomy" id="1462938"/>
    <lineage>
        <taxon>Bacteria</taxon>
        <taxon>Pseudomonadati</taxon>
        <taxon>Pseudomonadota</taxon>
        <taxon>Alphaproteobacteria</taxon>
        <taxon>Rickettsiales</taxon>
        <taxon>Rickettsiaceae</taxon>
        <taxon>Rickettsieae</taxon>
        <taxon>Rickettsia</taxon>
        <taxon>spotted fever group</taxon>
    </lineage>
</organism>
<protein>
    <submittedName>
        <fullName evidence="1">Uncharacterized protein</fullName>
    </submittedName>
</protein>
<gene>
    <name evidence="1" type="ORF">REISMN_03745</name>
</gene>
<keyword evidence="2" id="KW-1185">Reference proteome</keyword>
<dbReference type="RefSeq" id="WP_008580715.1">
    <property type="nucleotide sequence ID" value="NZ_CP113531.1"/>
</dbReference>
<sequence length="116" mass="13306">MLLDKLVLSVPTEIKTALVKIKAYFPFPKKEKVTLTKYDSTENIETLKVNTNEAKTVKVTKKDLEKSFKLYEEKLTILAQKLSSQTSISYDAYNSQTKYYPLIGEDGNIKYITTEL</sequence>
<dbReference type="EMBL" id="JFKF01000070">
    <property type="protein sequence ID" value="KDO03053.1"/>
    <property type="molecule type" value="Genomic_DNA"/>
</dbReference>
<reference evidence="1 2" key="1">
    <citation type="submission" date="2014-02" db="EMBL/GenBank/DDBJ databases">
        <title>Draft genome sequence of Rickettsia buchneri sp. nov. ISO7T.</title>
        <authorList>
            <person name="Felsheim R.F."/>
            <person name="Kurtti T.J."/>
            <person name="Munderloh U.G."/>
        </authorList>
    </citation>
    <scope>NUCLEOTIDE SEQUENCE [LARGE SCALE GENOMIC DNA]</scope>
    <source>
        <strain evidence="1 2">ISO7</strain>
    </source>
</reference>